<gene>
    <name evidence="1" type="ORF">LMG24238_06874</name>
</gene>
<name>A0A6J5CNM7_9BURK</name>
<dbReference type="Proteomes" id="UP000494255">
    <property type="component" value="Unassembled WGS sequence"/>
</dbReference>
<evidence type="ECO:0000313" key="2">
    <source>
        <dbReference type="Proteomes" id="UP000494255"/>
    </source>
</evidence>
<dbReference type="RefSeq" id="WP_175054325.1">
    <property type="nucleotide sequence ID" value="NZ_CADIKC010000015.1"/>
</dbReference>
<dbReference type="GeneID" id="97045442"/>
<accession>A0A6J5CNM7</accession>
<dbReference type="EMBL" id="CADIKC010000015">
    <property type="protein sequence ID" value="CAB3742374.1"/>
    <property type="molecule type" value="Genomic_DNA"/>
</dbReference>
<dbReference type="AlphaFoldDB" id="A0A6J5CNM7"/>
<sequence>MAYGTEKGRLAACAILYIHTAFFEVVVPLPPFAPPTLAELREWYRLYKENGDVWRLVLEVQHSRETLAHLKTLLAKATRAAERSEFGRLTGEDAPLREACAVIDSEMFRVGPIGGKGKPWKQPERSIIGAGAFDFDPDDPADQAAYLIARRHQKRR</sequence>
<organism evidence="1 2">
    <name type="scientific">Paraburkholderia sediminicola</name>
    <dbReference type="NCBI Taxonomy" id="458836"/>
    <lineage>
        <taxon>Bacteria</taxon>
        <taxon>Pseudomonadati</taxon>
        <taxon>Pseudomonadota</taxon>
        <taxon>Betaproteobacteria</taxon>
        <taxon>Burkholderiales</taxon>
        <taxon>Burkholderiaceae</taxon>
        <taxon>Paraburkholderia</taxon>
    </lineage>
</organism>
<protein>
    <submittedName>
        <fullName evidence="1">Uncharacterized protein</fullName>
    </submittedName>
</protein>
<proteinExistence type="predicted"/>
<evidence type="ECO:0000313" key="1">
    <source>
        <dbReference type="EMBL" id="CAB3742374.1"/>
    </source>
</evidence>
<reference evidence="1 2" key="1">
    <citation type="submission" date="2020-04" db="EMBL/GenBank/DDBJ databases">
        <authorList>
            <person name="De Canck E."/>
        </authorList>
    </citation>
    <scope>NUCLEOTIDE SEQUENCE [LARGE SCALE GENOMIC DNA]</scope>
    <source>
        <strain evidence="1 2">LMG 24238</strain>
    </source>
</reference>
<keyword evidence="2" id="KW-1185">Reference proteome</keyword>